<evidence type="ECO:0000313" key="4">
    <source>
        <dbReference type="EMBL" id="MBW8482648.1"/>
    </source>
</evidence>
<protein>
    <submittedName>
        <fullName evidence="4">FAD-dependent monooxygenase</fullName>
    </submittedName>
</protein>
<dbReference type="GO" id="GO:0004497">
    <property type="term" value="F:monooxygenase activity"/>
    <property type="evidence" value="ECO:0007669"/>
    <property type="project" value="UniProtKB-KW"/>
</dbReference>
<organism evidence="4 5">
    <name type="scientific">Actinomadura parmotrematis</name>
    <dbReference type="NCBI Taxonomy" id="2864039"/>
    <lineage>
        <taxon>Bacteria</taxon>
        <taxon>Bacillati</taxon>
        <taxon>Actinomycetota</taxon>
        <taxon>Actinomycetes</taxon>
        <taxon>Streptosporangiales</taxon>
        <taxon>Thermomonosporaceae</taxon>
        <taxon>Actinomadura</taxon>
    </lineage>
</organism>
<keyword evidence="2 4" id="KW-0503">Monooxygenase</keyword>
<dbReference type="RefSeq" id="WP_220165340.1">
    <property type="nucleotide sequence ID" value="NZ_JAIBOA010000005.1"/>
</dbReference>
<dbReference type="InterPro" id="IPR050493">
    <property type="entry name" value="FAD-dep_Monooxygenase_BioMet"/>
</dbReference>
<evidence type="ECO:0000259" key="3">
    <source>
        <dbReference type="Pfam" id="PF01494"/>
    </source>
</evidence>
<dbReference type="PRINTS" id="PR00420">
    <property type="entry name" value="RNGMNOXGNASE"/>
</dbReference>
<accession>A0ABS7FSY2</accession>
<dbReference type="Pfam" id="PF01494">
    <property type="entry name" value="FAD_binding_3"/>
    <property type="match status" value="1"/>
</dbReference>
<dbReference type="EMBL" id="JAIBOA010000005">
    <property type="protein sequence ID" value="MBW8482648.1"/>
    <property type="molecule type" value="Genomic_DNA"/>
</dbReference>
<dbReference type="Gene3D" id="3.50.50.60">
    <property type="entry name" value="FAD/NAD(P)-binding domain"/>
    <property type="match status" value="1"/>
</dbReference>
<dbReference type="PANTHER" id="PTHR13789:SF309">
    <property type="entry name" value="PUTATIVE (AFU_ORTHOLOGUE AFUA_6G14510)-RELATED"/>
    <property type="match status" value="1"/>
</dbReference>
<comment type="caution">
    <text evidence="4">The sequence shown here is derived from an EMBL/GenBank/DDBJ whole genome shotgun (WGS) entry which is preliminary data.</text>
</comment>
<evidence type="ECO:0000313" key="5">
    <source>
        <dbReference type="Proteomes" id="UP000774570"/>
    </source>
</evidence>
<keyword evidence="1" id="KW-0560">Oxidoreductase</keyword>
<sequence length="392" mass="40921">MRVLVVGAGITGLAAARGLLRAGHEVTVLERAGALRTGGGAISLLGGGTRVLAALGADVRGDGMRLGSLEAVSAAGRRAVRIDAHRLERVLGGPALMILRRAILERLAATLPPGTVRYGAEFHVLRSGHLDGDEQVEIGTRDGERHTADLLIGSDGAHSRVRAALFGPVRQPRAAAASYLGTARLPVDLGDRSLMYLGRRGIVGLAPLGGGLTQWFLDVPWRPGPRPADPVAVLRERYGRWAAPVPDVLDAAAELHAAGTGELRAYPHYRLPTLRRWTRGRCVLMGDAAHAMSPVLGFGANQGLEDVAELLRDLDAAAPGVEGLPEALDRYGRRRRWRAATAAAVGGSAIALTGPRSLAQTEPGLRLASLVPDGVATGAFGLITTVISAGRG</sequence>
<feature type="domain" description="FAD-binding" evidence="3">
    <location>
        <begin position="2"/>
        <end position="342"/>
    </location>
</feature>
<dbReference type="SUPFAM" id="SSF51905">
    <property type="entry name" value="FAD/NAD(P)-binding domain"/>
    <property type="match status" value="1"/>
</dbReference>
<evidence type="ECO:0000256" key="1">
    <source>
        <dbReference type="ARBA" id="ARBA00023002"/>
    </source>
</evidence>
<keyword evidence="5" id="KW-1185">Reference proteome</keyword>
<dbReference type="InterPro" id="IPR036188">
    <property type="entry name" value="FAD/NAD-bd_sf"/>
</dbReference>
<reference evidence="4 5" key="1">
    <citation type="submission" date="2021-07" db="EMBL/GenBank/DDBJ databases">
        <title>Actinomadura sp. PM05-2 isolated from lichen.</title>
        <authorList>
            <person name="Somphong A."/>
            <person name="Phongsopitanun W."/>
            <person name="Tanasupawat S."/>
            <person name="Peongsungnone V."/>
        </authorList>
    </citation>
    <scope>NUCLEOTIDE SEQUENCE [LARGE SCALE GENOMIC DNA]</scope>
    <source>
        <strain evidence="4 5">PM05-2</strain>
    </source>
</reference>
<dbReference type="PANTHER" id="PTHR13789">
    <property type="entry name" value="MONOOXYGENASE"/>
    <property type="match status" value="1"/>
</dbReference>
<dbReference type="Proteomes" id="UP000774570">
    <property type="component" value="Unassembled WGS sequence"/>
</dbReference>
<gene>
    <name evidence="4" type="ORF">K1Y72_09745</name>
</gene>
<evidence type="ECO:0000256" key="2">
    <source>
        <dbReference type="ARBA" id="ARBA00023033"/>
    </source>
</evidence>
<dbReference type="InterPro" id="IPR002938">
    <property type="entry name" value="FAD-bd"/>
</dbReference>
<proteinExistence type="predicted"/>
<name>A0ABS7FSY2_9ACTN</name>